<keyword evidence="3" id="KW-0342">GTP-binding</keyword>
<name>A0A6P5A4B4_BRABE</name>
<dbReference type="InterPro" id="IPR036543">
    <property type="entry name" value="Guanylate-bd_C_sf"/>
</dbReference>
<keyword evidence="1" id="KW-0547">Nucleotide-binding</keyword>
<dbReference type="SUPFAM" id="SSF52540">
    <property type="entry name" value="P-loop containing nucleoside triphosphate hydrolases"/>
    <property type="match status" value="1"/>
</dbReference>
<dbReference type="AlphaFoldDB" id="A0A6P5A4B4"/>
<feature type="compositionally biased region" description="Low complexity" evidence="6">
    <location>
        <begin position="707"/>
        <end position="721"/>
    </location>
</feature>
<evidence type="ECO:0000313" key="8">
    <source>
        <dbReference type="Proteomes" id="UP000515135"/>
    </source>
</evidence>
<evidence type="ECO:0000256" key="5">
    <source>
        <dbReference type="SAM" id="Coils"/>
    </source>
</evidence>
<feature type="region of interest" description="Disordered" evidence="6">
    <location>
        <begin position="707"/>
        <end position="728"/>
    </location>
</feature>
<dbReference type="InterPro" id="IPR027417">
    <property type="entry name" value="P-loop_NTPase"/>
</dbReference>
<evidence type="ECO:0000256" key="4">
    <source>
        <dbReference type="PROSITE-ProRule" id="PRU01052"/>
    </source>
</evidence>
<dbReference type="InterPro" id="IPR030386">
    <property type="entry name" value="G_GB1_RHD3_dom"/>
</dbReference>
<dbReference type="SUPFAM" id="SSF48340">
    <property type="entry name" value="Interferon-induced guanylate-binding protein 1 (GBP1), C-terminal domain"/>
    <property type="match status" value="1"/>
</dbReference>
<dbReference type="GO" id="GO:0003924">
    <property type="term" value="F:GTPase activity"/>
    <property type="evidence" value="ECO:0007669"/>
    <property type="project" value="InterPro"/>
</dbReference>
<dbReference type="Pfam" id="PF02263">
    <property type="entry name" value="GBP"/>
    <property type="match status" value="1"/>
</dbReference>
<protein>
    <submittedName>
        <fullName evidence="9">Guanylate-binding protein 1-like</fullName>
    </submittedName>
</protein>
<evidence type="ECO:0000259" key="7">
    <source>
        <dbReference type="PROSITE" id="PS51715"/>
    </source>
</evidence>
<evidence type="ECO:0000256" key="6">
    <source>
        <dbReference type="SAM" id="MobiDB-lite"/>
    </source>
</evidence>
<dbReference type="GO" id="GO:0005525">
    <property type="term" value="F:GTP binding"/>
    <property type="evidence" value="ECO:0007669"/>
    <property type="project" value="UniProtKB-KW"/>
</dbReference>
<organism evidence="8 9">
    <name type="scientific">Branchiostoma belcheri</name>
    <name type="common">Amphioxus</name>
    <dbReference type="NCBI Taxonomy" id="7741"/>
    <lineage>
        <taxon>Eukaryota</taxon>
        <taxon>Metazoa</taxon>
        <taxon>Chordata</taxon>
        <taxon>Cephalochordata</taxon>
        <taxon>Leptocardii</taxon>
        <taxon>Amphioxiformes</taxon>
        <taxon>Branchiostomatidae</taxon>
        <taxon>Branchiostoma</taxon>
    </lineage>
</organism>
<keyword evidence="5" id="KW-0175">Coiled coil</keyword>
<dbReference type="Gene3D" id="1.20.1000.10">
    <property type="entry name" value="Guanylate-binding protein, C-terminal domain"/>
    <property type="match status" value="1"/>
</dbReference>
<proteinExistence type="inferred from homology"/>
<keyword evidence="2" id="KW-0378">Hydrolase</keyword>
<evidence type="ECO:0000256" key="3">
    <source>
        <dbReference type="ARBA" id="ARBA00023134"/>
    </source>
</evidence>
<reference evidence="9" key="1">
    <citation type="submission" date="2025-08" db="UniProtKB">
        <authorList>
            <consortium name="RefSeq"/>
        </authorList>
    </citation>
    <scope>IDENTIFICATION</scope>
    <source>
        <tissue evidence="9">Gonad</tissue>
    </source>
</reference>
<feature type="coiled-coil region" evidence="5">
    <location>
        <begin position="564"/>
        <end position="613"/>
    </location>
</feature>
<dbReference type="Gene3D" id="3.40.50.300">
    <property type="entry name" value="P-loop containing nucleotide triphosphate hydrolases"/>
    <property type="match status" value="1"/>
</dbReference>
<evidence type="ECO:0000313" key="9">
    <source>
        <dbReference type="RefSeq" id="XP_019636596.1"/>
    </source>
</evidence>
<dbReference type="KEGG" id="bbel:109479153"/>
<dbReference type="GeneID" id="109479153"/>
<keyword evidence="8" id="KW-1185">Reference proteome</keyword>
<evidence type="ECO:0000256" key="2">
    <source>
        <dbReference type="ARBA" id="ARBA00022801"/>
    </source>
</evidence>
<accession>A0A6P5A4B4</accession>
<dbReference type="PROSITE" id="PS51715">
    <property type="entry name" value="G_GB1_RHD3"/>
    <property type="match status" value="1"/>
</dbReference>
<dbReference type="OrthoDB" id="2135133at2759"/>
<dbReference type="Proteomes" id="UP000515135">
    <property type="component" value="Unplaced"/>
</dbReference>
<dbReference type="InterPro" id="IPR015894">
    <property type="entry name" value="Guanylate-bd_N"/>
</dbReference>
<gene>
    <name evidence="9" type="primary">LOC109479153</name>
</gene>
<dbReference type="PANTHER" id="PTHR10751">
    <property type="entry name" value="GUANYLATE BINDING PROTEIN"/>
    <property type="match status" value="1"/>
</dbReference>
<feature type="domain" description="GB1/RHD3-type G" evidence="7">
    <location>
        <begin position="67"/>
        <end position="151"/>
    </location>
</feature>
<comment type="similarity">
    <text evidence="4">Belongs to the TRAFAC class dynamin-like GTPase superfamily. GB1/RHD3 GTPase family.</text>
</comment>
<evidence type="ECO:0000256" key="1">
    <source>
        <dbReference type="ARBA" id="ARBA00022741"/>
    </source>
</evidence>
<sequence length="728" mass="80647">MASMATQRNFSVESLGQGQSIPPSVPLVLPNNLEYDLGTHTVRRRPGVERSSLTVVAEAMSLLAGIDAPVAVVAVTGPCRSGKSYMLSRMLGSSDAFQLGHSFEPETFGIWMSTKVLTCDGLTVVLLDTEGIDAVEAEAQNDASLLVLTILSCSLLVFNTTSVPKQGQLEKLQCFAELAEAVRIWKSGELDHEEFSRHFPDLLWLLRDSTLTPTDADGNPIDARSYLTKRVLKESGKFRPTPSDMVSRAITGFFPALDCRTLPPPSSDKHVMQNIETNQDRLDPEFNQGMDDLVKHILSTVKPKQGFGQGKTVTGRQLAALVQHYVATLNDPRSMPTLQTAWDAALMTLVEDTVRELQERYVREMRHGIEQAGGMPLEEDPTSSVPSMMSLHQAVFEGLLDTLKGRLHTFCEVAEMTQAVVDLTAGVNGTQDGSHGILSTLLSENRNSSESFCNQLIQDLYKPISDKLASPPEDYDIKALEADLAQLKATYDENARGPCKHKVYLQFAEFLEGQKTTFSTIKGFQEEDYKLQEETRRREAEVATLQEERLQVERQVALSMKEQQDQVEMLMAEFGREVQNLKEEEKERRDAILRNLQAKMEETARRNVAMLEELSQRQDGMVQQQMEAMQQQQRQQMETMMGMAKAIQERNDKLAQEVQRQAEKTKSPGMLDKVMGSVVDIFKQGASLFLMSKFPLVGAAAAVGASAAQAATGRTASTSTVPKAPSTK</sequence>
<dbReference type="RefSeq" id="XP_019636596.1">
    <property type="nucleotide sequence ID" value="XM_019781037.1"/>
</dbReference>